<dbReference type="PANTHER" id="PTHR11373">
    <property type="entry name" value="DEOXYNUCLEOSIDE TRIPHOSPHATE TRIPHOSPHOHYDROLASE"/>
    <property type="match status" value="1"/>
</dbReference>
<dbReference type="InterPro" id="IPR020779">
    <property type="entry name" value="dNTPase_1"/>
</dbReference>
<dbReference type="AlphaFoldDB" id="A0A081G4C3"/>
<dbReference type="CDD" id="cd00077">
    <property type="entry name" value="HDc"/>
    <property type="match status" value="1"/>
</dbReference>
<dbReference type="Proteomes" id="UP000028252">
    <property type="component" value="Unassembled WGS sequence"/>
</dbReference>
<evidence type="ECO:0000256" key="2">
    <source>
        <dbReference type="ARBA" id="ARBA00022842"/>
    </source>
</evidence>
<dbReference type="PATRIC" id="fig|1232683.4.peg.147"/>
<proteinExistence type="inferred from homology"/>
<dbReference type="NCBIfam" id="NF003429">
    <property type="entry name" value="PRK04926.1"/>
    <property type="match status" value="1"/>
</dbReference>
<accession>A0A081G4C3</accession>
<keyword evidence="2 3" id="KW-0460">Magnesium</keyword>
<comment type="caution">
    <text evidence="3">As this bacterium is not an Enterobacterale, this protein may not have a true dGTPase activity.</text>
</comment>
<dbReference type="EC" id="3.1.5.1" evidence="3"/>
<dbReference type="SMART" id="SM00471">
    <property type="entry name" value="HDc"/>
    <property type="match status" value="1"/>
</dbReference>
<organism evidence="5 6">
    <name type="scientific">Marinobacterium lacunae</name>
    <dbReference type="NCBI Taxonomy" id="1232683"/>
    <lineage>
        <taxon>Bacteria</taxon>
        <taxon>Pseudomonadati</taxon>
        <taxon>Pseudomonadota</taxon>
        <taxon>Gammaproteobacteria</taxon>
        <taxon>Oceanospirillales</taxon>
        <taxon>Oceanospirillaceae</taxon>
        <taxon>Marinobacterium</taxon>
    </lineage>
</organism>
<dbReference type="OrthoDB" id="9803619at2"/>
<dbReference type="InterPro" id="IPR003607">
    <property type="entry name" value="HD/PDEase_dom"/>
</dbReference>
<comment type="similarity">
    <text evidence="3">Belongs to the dGTPase family. Type 1 subfamily.</text>
</comment>
<dbReference type="NCBIfam" id="TIGR01353">
    <property type="entry name" value="dGTP_triPase"/>
    <property type="match status" value="1"/>
</dbReference>
<keyword evidence="6" id="KW-1185">Reference proteome</keyword>
<comment type="catalytic activity">
    <reaction evidence="3">
        <text>dGTP + H2O = 2'-deoxyguanosine + triphosphate + H(+)</text>
        <dbReference type="Rhea" id="RHEA:15193"/>
        <dbReference type="ChEBI" id="CHEBI:15377"/>
        <dbReference type="ChEBI" id="CHEBI:15378"/>
        <dbReference type="ChEBI" id="CHEBI:17172"/>
        <dbReference type="ChEBI" id="CHEBI:18036"/>
        <dbReference type="ChEBI" id="CHEBI:61429"/>
        <dbReference type="EC" id="3.1.5.1"/>
    </reaction>
</comment>
<comment type="cofactor">
    <cofactor evidence="3">
        <name>Mg(2+)</name>
        <dbReference type="ChEBI" id="CHEBI:18420"/>
    </cofactor>
</comment>
<dbReference type="InterPro" id="IPR006261">
    <property type="entry name" value="dGTPase"/>
</dbReference>
<dbReference type="PANTHER" id="PTHR11373:SF32">
    <property type="entry name" value="DEOXYGUANOSINETRIPHOSPHATE TRIPHOSPHOHYDROLASE"/>
    <property type="match status" value="1"/>
</dbReference>
<dbReference type="SUPFAM" id="SSF109604">
    <property type="entry name" value="HD-domain/PDEase-like"/>
    <property type="match status" value="1"/>
</dbReference>
<keyword evidence="1 3" id="KW-0378">Hydrolase</keyword>
<sequence length="508" mass="57821">MPDLATRYSIQRPYPQRKEAPEQYRVERCGVRTLEKQLESDRGRIINSAAVRRLQQKTQVFPLEHNAAVRSRLTHSLEVQQTGRFIVRTIFDRLGQGASILGLDGLERATESLVEMACLMHDIGNPPFGHFGEAAISRWFEQTLPQLPPFIHDDLSEPEWALRAELLRELRSFEGNAQAIRLISQLQKLNLTYTQTACILKYTRCATEPKPAKGEALDYLRKKPGYYFSEREFVSHLQSVLDMAPGHRFPLTYLMEAADDIAYCLADLEDGVDKGILSCERLAQLLKEQFLALREPFGDGDAPHFSGKCFAELIDFALERSAQESINKEHEFFVWMRVKLVHPLVNHAAEAFIDHIGAISEGSLNRALLEDDSPCHSIVETLKRVAIRHVFSVAEVETLELQGYRIISGLLEHYKPLLMLPMEAFSDLCRGGSRGLLIESRLFHRLPNKHVKAYLTLVEQVPVLEDGSRLGETVWERYCRCRLLQDMISGMTDQYALDEFRALSVIGA</sequence>
<reference evidence="5 6" key="1">
    <citation type="submission" date="2014-04" db="EMBL/GenBank/DDBJ databases">
        <title>Marinobacterium kochiensis sp. nov., isolated from sediment sample collected from Kochi backwaters in Kerala, India.</title>
        <authorList>
            <person name="Singh A."/>
            <person name="Pinnaka A.K."/>
        </authorList>
    </citation>
    <scope>NUCLEOTIDE SEQUENCE [LARGE SCALE GENOMIC DNA]</scope>
    <source>
        <strain evidence="5 6">AK27</strain>
    </source>
</reference>
<dbReference type="GO" id="GO:0000287">
    <property type="term" value="F:magnesium ion binding"/>
    <property type="evidence" value="ECO:0007669"/>
    <property type="project" value="UniProtKB-UniRule"/>
</dbReference>
<dbReference type="Gene3D" id="1.10.3410.10">
    <property type="entry name" value="putative deoxyguanosinetriphosphate triphosphohydrolase like domain"/>
    <property type="match status" value="1"/>
</dbReference>
<gene>
    <name evidence="3" type="primary">dgt</name>
    <name evidence="5" type="ORF">ADIMK_0150</name>
</gene>
<dbReference type="STRING" id="1232683.ADIMK_0150"/>
<dbReference type="InterPro" id="IPR050135">
    <property type="entry name" value="dGTPase-like"/>
</dbReference>
<evidence type="ECO:0000313" key="5">
    <source>
        <dbReference type="EMBL" id="KEA65628.1"/>
    </source>
</evidence>
<dbReference type="Pfam" id="PF01966">
    <property type="entry name" value="HD"/>
    <property type="match status" value="1"/>
</dbReference>
<evidence type="ECO:0000259" key="4">
    <source>
        <dbReference type="PROSITE" id="PS51831"/>
    </source>
</evidence>
<dbReference type="RefSeq" id="WP_036182464.1">
    <property type="nucleotide sequence ID" value="NZ_JMQN01000007.1"/>
</dbReference>
<comment type="function">
    <text evidence="3">dGTPase preferentially hydrolyzes dGTP over the other canonical NTPs.</text>
</comment>
<protein>
    <recommendedName>
        <fullName evidence="3">Probable deoxyguanosinetriphosphate triphosphohydrolase</fullName>
        <shortName evidence="3">dGTP triphosphohydrolase</shortName>
        <shortName evidence="3">dGTPase</shortName>
        <ecNumber evidence="3">3.1.5.1</ecNumber>
    </recommendedName>
</protein>
<dbReference type="GO" id="GO:0008832">
    <property type="term" value="F:dGTPase activity"/>
    <property type="evidence" value="ECO:0007669"/>
    <property type="project" value="UniProtKB-UniRule"/>
</dbReference>
<evidence type="ECO:0000256" key="1">
    <source>
        <dbReference type="ARBA" id="ARBA00022801"/>
    </source>
</evidence>
<dbReference type="InterPro" id="IPR006674">
    <property type="entry name" value="HD_domain"/>
</dbReference>
<dbReference type="Gene3D" id="1.10.3210.10">
    <property type="entry name" value="Hypothetical protein af1432"/>
    <property type="match status" value="2"/>
</dbReference>
<feature type="domain" description="HD" evidence="4">
    <location>
        <begin position="72"/>
        <end position="264"/>
    </location>
</feature>
<evidence type="ECO:0000313" key="6">
    <source>
        <dbReference type="Proteomes" id="UP000028252"/>
    </source>
</evidence>
<dbReference type="EMBL" id="JMQN01000007">
    <property type="protein sequence ID" value="KEA65628.1"/>
    <property type="molecule type" value="Genomic_DNA"/>
</dbReference>
<dbReference type="PROSITE" id="PS51831">
    <property type="entry name" value="HD"/>
    <property type="match status" value="1"/>
</dbReference>
<comment type="caution">
    <text evidence="5">The sequence shown here is derived from an EMBL/GenBank/DDBJ whole genome shotgun (WGS) entry which is preliminary data.</text>
</comment>
<dbReference type="GO" id="GO:0006203">
    <property type="term" value="P:dGTP catabolic process"/>
    <property type="evidence" value="ECO:0007669"/>
    <property type="project" value="InterPro"/>
</dbReference>
<name>A0A081G4C3_9GAMM</name>
<dbReference type="eggNOG" id="COG0232">
    <property type="taxonomic scope" value="Bacteria"/>
</dbReference>
<evidence type="ECO:0000256" key="3">
    <source>
        <dbReference type="HAMAP-Rule" id="MF_00030"/>
    </source>
</evidence>
<dbReference type="InterPro" id="IPR023293">
    <property type="entry name" value="dGTP_triP_hydro_central_sf"/>
</dbReference>
<dbReference type="HAMAP" id="MF_00030">
    <property type="entry name" value="dGTPase_type1"/>
    <property type="match status" value="1"/>
</dbReference>